<reference evidence="5" key="2">
    <citation type="submission" date="2016-06" db="EMBL/GenBank/DDBJ databases">
        <title>The genome of a short-lived fish provides insights into sex chromosome evolution and the genetic control of aging.</title>
        <authorList>
            <person name="Reichwald K."/>
            <person name="Felder M."/>
            <person name="Petzold A."/>
            <person name="Koch P."/>
            <person name="Groth M."/>
            <person name="Platzer M."/>
        </authorList>
    </citation>
    <scope>NUCLEOTIDE SEQUENCE</scope>
    <source>
        <tissue evidence="5">Brain</tissue>
    </source>
</reference>
<dbReference type="FunFam" id="2.60.120.200:FF:000023">
    <property type="entry name" value="Galectin"/>
    <property type="match status" value="1"/>
</dbReference>
<reference evidence="5" key="1">
    <citation type="submission" date="2016-05" db="EMBL/GenBank/DDBJ databases">
        <authorList>
            <person name="Lavstsen T."/>
            <person name="Jespersen J.S."/>
        </authorList>
    </citation>
    <scope>NUCLEOTIDE SEQUENCE</scope>
    <source>
        <tissue evidence="5">Brain</tissue>
    </source>
</reference>
<dbReference type="FunFam" id="2.60.120.200:FF:000078">
    <property type="entry name" value="Galectin"/>
    <property type="match status" value="1"/>
</dbReference>
<dbReference type="GO" id="GO:0005829">
    <property type="term" value="C:cytosol"/>
    <property type="evidence" value="ECO:0007669"/>
    <property type="project" value="TreeGrafter"/>
</dbReference>
<dbReference type="SUPFAM" id="SSF49899">
    <property type="entry name" value="Concanavalin A-like lectins/glucanases"/>
    <property type="match status" value="2"/>
</dbReference>
<evidence type="ECO:0000256" key="1">
    <source>
        <dbReference type="ARBA" id="ARBA00022734"/>
    </source>
</evidence>
<dbReference type="PROSITE" id="PS51304">
    <property type="entry name" value="GALECTIN"/>
    <property type="match status" value="2"/>
</dbReference>
<organism evidence="5">
    <name type="scientific">Nothobranchius korthausae</name>
    <dbReference type="NCBI Taxonomy" id="1143690"/>
    <lineage>
        <taxon>Eukaryota</taxon>
        <taxon>Metazoa</taxon>
        <taxon>Chordata</taxon>
        <taxon>Craniata</taxon>
        <taxon>Vertebrata</taxon>
        <taxon>Euteleostomi</taxon>
        <taxon>Actinopterygii</taxon>
        <taxon>Neopterygii</taxon>
        <taxon>Teleostei</taxon>
        <taxon>Neoteleostei</taxon>
        <taxon>Acanthomorphata</taxon>
        <taxon>Ovalentaria</taxon>
        <taxon>Atherinomorphae</taxon>
        <taxon>Cyprinodontiformes</taxon>
        <taxon>Nothobranchiidae</taxon>
        <taxon>Nothobranchius</taxon>
    </lineage>
</organism>
<dbReference type="SMART" id="SM00908">
    <property type="entry name" value="Gal-bind_lectin"/>
    <property type="match status" value="2"/>
</dbReference>
<protein>
    <recommendedName>
        <fullName evidence="3">Galectin</fullName>
    </recommendedName>
</protein>
<dbReference type="GO" id="GO:0005634">
    <property type="term" value="C:nucleus"/>
    <property type="evidence" value="ECO:0007669"/>
    <property type="project" value="TreeGrafter"/>
</dbReference>
<evidence type="ECO:0000313" key="5">
    <source>
        <dbReference type="EMBL" id="SBQ66562.1"/>
    </source>
</evidence>
<dbReference type="PANTHER" id="PTHR11346">
    <property type="entry name" value="GALECTIN"/>
    <property type="match status" value="1"/>
</dbReference>
<keyword evidence="2" id="KW-0677">Repeat</keyword>
<dbReference type="Gene3D" id="2.60.120.200">
    <property type="match status" value="2"/>
</dbReference>
<sequence>MMAYNQAPFYNPRIPFTGAIHGGLQEGKSITVSGRVQRGADRFHVNLQCGSRAGVDIALHINPRYEGHHYVVTNTFQQGHWGSEERKQSCPFPPDCGFTLQITVTRDFYQLSVNGSHFMDYRHRLPFQMVDTISVGGKVEVSCISFMSAAFPAQAFPTQYAFPAFPPQPAFPAQPVFPPPMPVVPYKNLLSSRLQPGRTITIQGMVNPSATRFHVNLSHQSGIALHYNPRFNANYVVRNTMQGNSWGSEERGGGMPFQRGQPFTLTIICEKNVFRMVVNGMQAHTYKHRYTPVHTINILEIAGDVKLTSVIV</sequence>
<evidence type="ECO:0000256" key="3">
    <source>
        <dbReference type="RuleBase" id="RU102079"/>
    </source>
</evidence>
<dbReference type="EMBL" id="HAEB01020035">
    <property type="protein sequence ID" value="SBQ66562.1"/>
    <property type="molecule type" value="Transcribed_RNA"/>
</dbReference>
<gene>
    <name evidence="5" type="primary">Nfu_g_1_016443</name>
</gene>
<dbReference type="AlphaFoldDB" id="A0A1A8G5S4"/>
<dbReference type="InterPro" id="IPR044156">
    <property type="entry name" value="Galectin-like"/>
</dbReference>
<feature type="domain" description="Galectin" evidence="4">
    <location>
        <begin position="186"/>
        <end position="312"/>
    </location>
</feature>
<evidence type="ECO:0000259" key="4">
    <source>
        <dbReference type="PROSITE" id="PS51304"/>
    </source>
</evidence>
<feature type="domain" description="Galectin" evidence="4">
    <location>
        <begin position="16"/>
        <end position="147"/>
    </location>
</feature>
<evidence type="ECO:0000256" key="2">
    <source>
        <dbReference type="ARBA" id="ARBA00022737"/>
    </source>
</evidence>
<dbReference type="InterPro" id="IPR001079">
    <property type="entry name" value="Galectin_CRD"/>
</dbReference>
<dbReference type="InterPro" id="IPR013320">
    <property type="entry name" value="ConA-like_dom_sf"/>
</dbReference>
<dbReference type="GO" id="GO:0010628">
    <property type="term" value="P:positive regulation of gene expression"/>
    <property type="evidence" value="ECO:0007669"/>
    <property type="project" value="TreeGrafter"/>
</dbReference>
<dbReference type="SMART" id="SM00276">
    <property type="entry name" value="GLECT"/>
    <property type="match status" value="2"/>
</dbReference>
<dbReference type="PANTHER" id="PTHR11346:SF80">
    <property type="entry name" value="GALECTIN-9C"/>
    <property type="match status" value="1"/>
</dbReference>
<name>A0A1A8G5S4_9TELE</name>
<accession>A0A1A8G5S4</accession>
<dbReference type="Pfam" id="PF00337">
    <property type="entry name" value="Gal-bind_lectin"/>
    <property type="match status" value="2"/>
</dbReference>
<dbReference type="GO" id="GO:0032689">
    <property type="term" value="P:negative regulation of type II interferon production"/>
    <property type="evidence" value="ECO:0007669"/>
    <property type="project" value="TreeGrafter"/>
</dbReference>
<proteinExistence type="predicted"/>
<keyword evidence="1 3" id="KW-0430">Lectin</keyword>
<dbReference type="GO" id="GO:2000562">
    <property type="term" value="P:negative regulation of CD4-positive, alpha-beta T cell proliferation"/>
    <property type="evidence" value="ECO:0007669"/>
    <property type="project" value="TreeGrafter"/>
</dbReference>
<dbReference type="GO" id="GO:0016936">
    <property type="term" value="F:galactoside binding"/>
    <property type="evidence" value="ECO:0007669"/>
    <property type="project" value="TreeGrafter"/>
</dbReference>
<dbReference type="GO" id="GO:0030246">
    <property type="term" value="F:carbohydrate binding"/>
    <property type="evidence" value="ECO:0007669"/>
    <property type="project" value="UniProtKB-UniRule"/>
</dbReference>
<dbReference type="CDD" id="cd00070">
    <property type="entry name" value="GLECT"/>
    <property type="match status" value="2"/>
</dbReference>